<accession>A0AAV5QQH9</accession>
<dbReference type="PANTHER" id="PTHR46652">
    <property type="entry name" value="LEUCINE-RICH REPEAT AND IQ DOMAIN-CONTAINING PROTEIN 1-RELATED"/>
    <property type="match status" value="1"/>
</dbReference>
<dbReference type="Proteomes" id="UP001360560">
    <property type="component" value="Unassembled WGS sequence"/>
</dbReference>
<gene>
    <name evidence="3" type="ORF">DASC09_040670</name>
</gene>
<evidence type="ECO:0000313" key="4">
    <source>
        <dbReference type="Proteomes" id="UP001360560"/>
    </source>
</evidence>
<dbReference type="PROSITE" id="PS51450">
    <property type="entry name" value="LRR"/>
    <property type="match status" value="5"/>
</dbReference>
<dbReference type="SMART" id="SM00369">
    <property type="entry name" value="LRR_TYP"/>
    <property type="match status" value="3"/>
</dbReference>
<dbReference type="EMBL" id="BTFZ01000011">
    <property type="protein sequence ID" value="GMM36742.1"/>
    <property type="molecule type" value="Genomic_DNA"/>
</dbReference>
<dbReference type="Gene3D" id="3.80.10.10">
    <property type="entry name" value="Ribonuclease Inhibitor"/>
    <property type="match status" value="2"/>
</dbReference>
<sequence>MKNFPPELVIKIFEIVDKRTLFEIIRATNDKLLVKCAKQVALYHLKIVPNSESNEQDEASLDQIGKHPICLTINNLTRGQDTNFQKNEFEHYRKLEIKSGNYSKKEIHTISAFSSSMTKLVYLKVACPLIGKLETKNLKTLEVDLSWFDDISKSFELPNLQNLNISGAKAPNYFQPVKYQLPNLQTFCSENSMRRFNGEDWNSPKLETVLIYREEDFEIENLTISNFPLLQSFSITPLVIEDEIMKLIKPKDEIISRIAPKIKVKDKIDVDLTEILVCGTLSSPYWAEMKFMRSLTLKHYGFKSVPVLNDFMYLERLDLGWNEISKIENVNCHKKLKYFALDHNQITKMEQLDGLENLEELNLAENNITKVENLESLKSLKSLNLKKNEIDEIISDFKQQANLISLDLEDNKISNLKNFQNLVSLKSLNMKSNGLTSLRFGSFQLKHLENLEFIDFFLNKITSLEPINKMKNLKYIEIGKNKLPQIGDLLWPKIVKFNLHFNEVTDFESLKRLKNLQELDLAETPVMGVSSMLGVIDALQNLTTLRLGLRGLFKAKYGTAKCDYFNNPELIMPLIERDRHLVSALKARRPSLYIQTLMLG</sequence>
<dbReference type="PANTHER" id="PTHR46652:SF3">
    <property type="entry name" value="LEUCINE-RICH REPEAT-CONTAINING PROTEIN 9"/>
    <property type="match status" value="1"/>
</dbReference>
<dbReference type="RefSeq" id="XP_064853738.1">
    <property type="nucleotide sequence ID" value="XM_064997666.1"/>
</dbReference>
<dbReference type="InterPro" id="IPR032675">
    <property type="entry name" value="LRR_dom_sf"/>
</dbReference>
<organism evidence="3 4">
    <name type="scientific">Saccharomycopsis crataegensis</name>
    <dbReference type="NCBI Taxonomy" id="43959"/>
    <lineage>
        <taxon>Eukaryota</taxon>
        <taxon>Fungi</taxon>
        <taxon>Dikarya</taxon>
        <taxon>Ascomycota</taxon>
        <taxon>Saccharomycotina</taxon>
        <taxon>Saccharomycetes</taxon>
        <taxon>Saccharomycopsidaceae</taxon>
        <taxon>Saccharomycopsis</taxon>
    </lineage>
</organism>
<dbReference type="InterPro" id="IPR025875">
    <property type="entry name" value="Leu-rich_rpt_4"/>
</dbReference>
<name>A0AAV5QQH9_9ASCO</name>
<evidence type="ECO:0000256" key="1">
    <source>
        <dbReference type="ARBA" id="ARBA00022614"/>
    </source>
</evidence>
<dbReference type="Pfam" id="PF12799">
    <property type="entry name" value="LRR_4"/>
    <property type="match status" value="1"/>
</dbReference>
<reference evidence="3 4" key="1">
    <citation type="journal article" date="2023" name="Elife">
        <title>Identification of key yeast species and microbe-microbe interactions impacting larval growth of Drosophila in the wild.</title>
        <authorList>
            <person name="Mure A."/>
            <person name="Sugiura Y."/>
            <person name="Maeda R."/>
            <person name="Honda K."/>
            <person name="Sakurai N."/>
            <person name="Takahashi Y."/>
            <person name="Watada M."/>
            <person name="Katoh T."/>
            <person name="Gotoh A."/>
            <person name="Gotoh Y."/>
            <person name="Taniguchi I."/>
            <person name="Nakamura K."/>
            <person name="Hayashi T."/>
            <person name="Katayama T."/>
            <person name="Uemura T."/>
            <person name="Hattori Y."/>
        </authorList>
    </citation>
    <scope>NUCLEOTIDE SEQUENCE [LARGE SCALE GENOMIC DNA]</scope>
    <source>
        <strain evidence="3 4">SC-9</strain>
    </source>
</reference>
<keyword evidence="4" id="KW-1185">Reference proteome</keyword>
<dbReference type="InterPro" id="IPR001611">
    <property type="entry name" value="Leu-rich_rpt"/>
</dbReference>
<dbReference type="AlphaFoldDB" id="A0AAV5QQH9"/>
<keyword evidence="2" id="KW-0677">Repeat</keyword>
<protein>
    <recommendedName>
        <fullName evidence="5">F-box domain-containing protein</fullName>
    </recommendedName>
</protein>
<proteinExistence type="predicted"/>
<evidence type="ECO:0000313" key="3">
    <source>
        <dbReference type="EMBL" id="GMM36742.1"/>
    </source>
</evidence>
<dbReference type="SMART" id="SM00365">
    <property type="entry name" value="LRR_SD22"/>
    <property type="match status" value="7"/>
</dbReference>
<keyword evidence="1" id="KW-0433">Leucine-rich repeat</keyword>
<dbReference type="GeneID" id="90074717"/>
<evidence type="ECO:0000256" key="2">
    <source>
        <dbReference type="ARBA" id="ARBA00022737"/>
    </source>
</evidence>
<dbReference type="InterPro" id="IPR050836">
    <property type="entry name" value="SDS22/Internalin_LRR"/>
</dbReference>
<dbReference type="SUPFAM" id="SSF52058">
    <property type="entry name" value="L domain-like"/>
    <property type="match status" value="1"/>
</dbReference>
<evidence type="ECO:0008006" key="5">
    <source>
        <dbReference type="Google" id="ProtNLM"/>
    </source>
</evidence>
<dbReference type="InterPro" id="IPR003591">
    <property type="entry name" value="Leu-rich_rpt_typical-subtyp"/>
</dbReference>
<comment type="caution">
    <text evidence="3">The sequence shown here is derived from an EMBL/GenBank/DDBJ whole genome shotgun (WGS) entry which is preliminary data.</text>
</comment>